<protein>
    <recommendedName>
        <fullName evidence="11">Aspartoacylase</fullName>
    </recommendedName>
</protein>
<gene>
    <name evidence="9" type="ORF">A9Q84_10820</name>
</gene>
<dbReference type="GO" id="GO:0016811">
    <property type="term" value="F:hydrolase activity, acting on carbon-nitrogen (but not peptide) bonds, in linear amides"/>
    <property type="evidence" value="ECO:0007669"/>
    <property type="project" value="InterPro"/>
</dbReference>
<evidence type="ECO:0000256" key="6">
    <source>
        <dbReference type="PIRSR" id="PIRSR018001-3"/>
    </source>
</evidence>
<name>A0A1Y5F7H4_9BACT</name>
<evidence type="ECO:0000256" key="1">
    <source>
        <dbReference type="ARBA" id="ARBA00006173"/>
    </source>
</evidence>
<reference evidence="10" key="1">
    <citation type="journal article" date="2017" name="Proc. Natl. Acad. Sci. U.S.A.">
        <title>Simulation of Deepwater Horizon oil plume reveals substrate specialization within a complex community of hydrocarbon-degraders.</title>
        <authorList>
            <person name="Hu P."/>
            <person name="Dubinsky E.A."/>
            <person name="Probst A.J."/>
            <person name="Wang J."/>
            <person name="Sieber C.M.K."/>
            <person name="Tom L.M."/>
            <person name="Gardinali P."/>
            <person name="Banfield J.F."/>
            <person name="Atlas R.M."/>
            <person name="Andersen G.L."/>
        </authorList>
    </citation>
    <scope>NUCLEOTIDE SEQUENCE [LARGE SCALE GENOMIC DNA]</scope>
</reference>
<feature type="active site" description="Proton donor/acceptor" evidence="5">
    <location>
        <position position="151"/>
    </location>
</feature>
<evidence type="ECO:0000256" key="5">
    <source>
        <dbReference type="PIRSR" id="PIRSR018001-1"/>
    </source>
</evidence>
<dbReference type="GO" id="GO:0016788">
    <property type="term" value="F:hydrolase activity, acting on ester bonds"/>
    <property type="evidence" value="ECO:0007669"/>
    <property type="project" value="InterPro"/>
</dbReference>
<dbReference type="CDD" id="cd06909">
    <property type="entry name" value="M14_ASPA"/>
    <property type="match status" value="1"/>
</dbReference>
<evidence type="ECO:0000259" key="8">
    <source>
        <dbReference type="Pfam" id="PF24827"/>
    </source>
</evidence>
<dbReference type="InterPro" id="IPR007036">
    <property type="entry name" value="Aste_AspA_hybrid_dom"/>
</dbReference>
<dbReference type="EMBL" id="MAAO01000006">
    <property type="protein sequence ID" value="OUR96823.1"/>
    <property type="molecule type" value="Genomic_DNA"/>
</dbReference>
<dbReference type="Gene3D" id="2.20.25.160">
    <property type="match status" value="1"/>
</dbReference>
<dbReference type="PANTHER" id="PTHR15162:SF7">
    <property type="entry name" value="SUCCINYLGLUTAMATE DESUCCINYLASE"/>
    <property type="match status" value="1"/>
</dbReference>
<dbReference type="PANTHER" id="PTHR15162">
    <property type="entry name" value="ASPARTOACYLASE"/>
    <property type="match status" value="1"/>
</dbReference>
<proteinExistence type="inferred from homology"/>
<feature type="binding site" evidence="6">
    <location>
        <position position="92"/>
    </location>
    <ligand>
        <name>Zn(2+)</name>
        <dbReference type="ChEBI" id="CHEBI:29105"/>
    </ligand>
</feature>
<comment type="cofactor">
    <cofactor evidence="6">
        <name>Zn(2+)</name>
        <dbReference type="ChEBI" id="CHEBI:29105"/>
    </cofactor>
    <text evidence="6">Binds 1 zinc ion per subunit.</text>
</comment>
<accession>A0A1Y5F7H4</accession>
<dbReference type="InterPro" id="IPR016708">
    <property type="entry name" value="Aspartoacylase"/>
</dbReference>
<feature type="domain" description="AstE/AspA barrel-sandwich hybrid" evidence="7">
    <location>
        <begin position="205"/>
        <end position="259"/>
    </location>
</feature>
<dbReference type="AlphaFoldDB" id="A0A1Y5F7H4"/>
<evidence type="ECO:0000259" key="7">
    <source>
        <dbReference type="Pfam" id="PF04952"/>
    </source>
</evidence>
<dbReference type="InterPro" id="IPR055438">
    <property type="entry name" value="AstE_AspA_cat"/>
</dbReference>
<dbReference type="InterPro" id="IPR050178">
    <property type="entry name" value="AspA/AstE_fam"/>
</dbReference>
<keyword evidence="3" id="KW-0378">Hydrolase</keyword>
<organism evidence="9 10">
    <name type="scientific">Halobacteriovorax marinus</name>
    <dbReference type="NCBI Taxonomy" id="97084"/>
    <lineage>
        <taxon>Bacteria</taxon>
        <taxon>Pseudomonadati</taxon>
        <taxon>Bdellovibrionota</taxon>
        <taxon>Bacteriovoracia</taxon>
        <taxon>Bacteriovoracales</taxon>
        <taxon>Halobacteriovoraceae</taxon>
        <taxon>Halobacteriovorax</taxon>
    </lineage>
</organism>
<keyword evidence="4 6" id="KW-0862">Zinc</keyword>
<comment type="similarity">
    <text evidence="1">Belongs to the AspA/AstE family. Aspartoacylase subfamily.</text>
</comment>
<dbReference type="NCBIfam" id="NF002601">
    <property type="entry name" value="PRK02259.1"/>
    <property type="match status" value="1"/>
</dbReference>
<feature type="binding site" evidence="6">
    <location>
        <position position="13"/>
    </location>
    <ligand>
        <name>Zn(2+)</name>
        <dbReference type="ChEBI" id="CHEBI:29105"/>
    </ligand>
</feature>
<evidence type="ECO:0000313" key="9">
    <source>
        <dbReference type="EMBL" id="OUR96823.1"/>
    </source>
</evidence>
<evidence type="ECO:0000256" key="2">
    <source>
        <dbReference type="ARBA" id="ARBA00022723"/>
    </source>
</evidence>
<sequence>MKFAIIGGTHGNEPVGIKVIESLKNNSDHSFRNSFKTFLGNPKAYELGKRYVNSDLNRAFGNDESSLGNEKSRASELQSDIVGKYDFLLDLHTTTSSMGLTVILTHLDEISLKSACYLKKMIPDLKIIVSVRAGKECPYTISMVSSGLTVEVGPVANNVIKAELVIATRKMVDLLLDYDFSEKFDYQTTDCFKTIGIKSLPEGGEWMVHPNIDGHDFMELKNGDPMFINIDGEVLSYEGETIYPLFVNEAAYQENNTAFEFAIKSTLK</sequence>
<dbReference type="Proteomes" id="UP000196531">
    <property type="component" value="Unassembled WGS sequence"/>
</dbReference>
<feature type="binding site" evidence="6">
    <location>
        <position position="10"/>
    </location>
    <ligand>
        <name>Zn(2+)</name>
        <dbReference type="ChEBI" id="CHEBI:29105"/>
    </ligand>
</feature>
<dbReference type="Pfam" id="PF24827">
    <property type="entry name" value="AstE_AspA_cat"/>
    <property type="match status" value="1"/>
</dbReference>
<dbReference type="PIRSF" id="PIRSF018001">
    <property type="entry name" value="Aspartoacylase"/>
    <property type="match status" value="1"/>
</dbReference>
<comment type="caution">
    <text evidence="9">The sequence shown here is derived from an EMBL/GenBank/DDBJ whole genome shotgun (WGS) entry which is preliminary data.</text>
</comment>
<dbReference type="GO" id="GO:0046872">
    <property type="term" value="F:metal ion binding"/>
    <property type="evidence" value="ECO:0007669"/>
    <property type="project" value="UniProtKB-KW"/>
</dbReference>
<dbReference type="Gene3D" id="3.40.630.10">
    <property type="entry name" value="Zn peptidases"/>
    <property type="match status" value="1"/>
</dbReference>
<dbReference type="GO" id="GO:0005829">
    <property type="term" value="C:cytosol"/>
    <property type="evidence" value="ECO:0007669"/>
    <property type="project" value="TreeGrafter"/>
</dbReference>
<keyword evidence="2 6" id="KW-0479">Metal-binding</keyword>
<evidence type="ECO:0008006" key="11">
    <source>
        <dbReference type="Google" id="ProtNLM"/>
    </source>
</evidence>
<evidence type="ECO:0000256" key="3">
    <source>
        <dbReference type="ARBA" id="ARBA00022801"/>
    </source>
</evidence>
<evidence type="ECO:0000313" key="10">
    <source>
        <dbReference type="Proteomes" id="UP000196531"/>
    </source>
</evidence>
<dbReference type="SUPFAM" id="SSF53187">
    <property type="entry name" value="Zn-dependent exopeptidases"/>
    <property type="match status" value="1"/>
</dbReference>
<dbReference type="Pfam" id="PF04952">
    <property type="entry name" value="AstE_AspA_hybrid"/>
    <property type="match status" value="1"/>
</dbReference>
<feature type="domain" description="Succinylglutamate desuccinylase/Aspartoacylase catalytic" evidence="8">
    <location>
        <begin position="3"/>
        <end position="177"/>
    </location>
</feature>
<evidence type="ECO:0000256" key="4">
    <source>
        <dbReference type="ARBA" id="ARBA00022833"/>
    </source>
</evidence>